<dbReference type="InterPro" id="IPR018338">
    <property type="entry name" value="Carbonic_anhydrase_a-class_CS"/>
</dbReference>
<comment type="caution">
    <text evidence="10">The sequence shown here is derived from an EMBL/GenBank/DDBJ whole genome shotgun (WGS) entry which is preliminary data.</text>
</comment>
<dbReference type="AlphaFoldDB" id="A0A8S9Z5Z2"/>
<proteinExistence type="inferred from homology"/>
<dbReference type="GO" id="GO:0004089">
    <property type="term" value="F:carbonate dehydratase activity"/>
    <property type="evidence" value="ECO:0007669"/>
    <property type="project" value="UniProtKB-UniRule"/>
</dbReference>
<feature type="signal peptide" evidence="8">
    <location>
        <begin position="1"/>
        <end position="22"/>
    </location>
</feature>
<dbReference type="EMBL" id="JTDE01001298">
    <property type="protein sequence ID" value="KAF7259238.1"/>
    <property type="molecule type" value="Genomic_DNA"/>
</dbReference>
<evidence type="ECO:0000256" key="6">
    <source>
        <dbReference type="ARBA" id="ARBA00023239"/>
    </source>
</evidence>
<comment type="cofactor">
    <cofactor evidence="8">
        <name>Zn(2+)</name>
        <dbReference type="ChEBI" id="CHEBI:29105"/>
    </cofactor>
</comment>
<evidence type="ECO:0000256" key="1">
    <source>
        <dbReference type="ARBA" id="ARBA00002904"/>
    </source>
</evidence>
<keyword evidence="6 8" id="KW-0456">Lyase</keyword>
<dbReference type="PROSITE" id="PS51144">
    <property type="entry name" value="ALPHA_CA_2"/>
    <property type="match status" value="1"/>
</dbReference>
<dbReference type="SMART" id="SM01057">
    <property type="entry name" value="Carb_anhydrase"/>
    <property type="match status" value="1"/>
</dbReference>
<dbReference type="InterPro" id="IPR001148">
    <property type="entry name" value="CA_dom"/>
</dbReference>
<protein>
    <recommendedName>
        <fullName evidence="3 8">Carbonic anhydrase</fullName>
        <ecNumber evidence="3 8">4.2.1.1</ecNumber>
    </recommendedName>
</protein>
<evidence type="ECO:0000313" key="10">
    <source>
        <dbReference type="EMBL" id="KAF7259238.1"/>
    </source>
</evidence>
<dbReference type="EC" id="4.2.1.1" evidence="3 8"/>
<dbReference type="GO" id="GO:0008270">
    <property type="term" value="F:zinc ion binding"/>
    <property type="evidence" value="ECO:0007669"/>
    <property type="project" value="UniProtKB-UniRule"/>
</dbReference>
<evidence type="ECO:0000259" key="9">
    <source>
        <dbReference type="PROSITE" id="PS51144"/>
    </source>
</evidence>
<evidence type="ECO:0000256" key="4">
    <source>
        <dbReference type="ARBA" id="ARBA00022723"/>
    </source>
</evidence>
<dbReference type="Gene3D" id="3.10.200.10">
    <property type="entry name" value="Alpha carbonic anhydrase"/>
    <property type="match status" value="1"/>
</dbReference>
<dbReference type="PANTHER" id="PTHR18952">
    <property type="entry name" value="CARBONIC ANHYDRASE"/>
    <property type="match status" value="1"/>
</dbReference>
<evidence type="ECO:0000313" key="11">
    <source>
        <dbReference type="Proteomes" id="UP000822476"/>
    </source>
</evidence>
<comment type="similarity">
    <text evidence="2 8">Belongs to the alpha-carbonic anhydrase family.</text>
</comment>
<reference evidence="10" key="1">
    <citation type="submission" date="2019-07" db="EMBL/GenBank/DDBJ databases">
        <title>Annotation for the trematode Paragonimus miyazaki's.</title>
        <authorList>
            <person name="Choi Y.-J."/>
        </authorList>
    </citation>
    <scope>NUCLEOTIDE SEQUENCE</scope>
    <source>
        <strain evidence="10">Japan</strain>
    </source>
</reference>
<evidence type="ECO:0000256" key="8">
    <source>
        <dbReference type="RuleBase" id="RU367011"/>
    </source>
</evidence>
<dbReference type="Pfam" id="PF00194">
    <property type="entry name" value="Carb_anhydrase"/>
    <property type="match status" value="1"/>
</dbReference>
<dbReference type="CDD" id="cd00326">
    <property type="entry name" value="alpha_CA"/>
    <property type="match status" value="1"/>
</dbReference>
<gene>
    <name evidence="10" type="ORF">EG68_03778</name>
</gene>
<dbReference type="PANTHER" id="PTHR18952:SF265">
    <property type="entry name" value="CARBONIC ANHYDRASE"/>
    <property type="match status" value="1"/>
</dbReference>
<keyword evidence="4 8" id="KW-0479">Metal-binding</keyword>
<sequence>MKLTSLRWSLFFLGLLFSKAWTSSEWSYTNKQTNETNWPNNFPSCNGLYQSPIDIDNSYAQYSSMLLPVRLFPKNEATWSQQLYKVINNGHSAKITFPSDLWFLSLTNDLTPQYEVVQIHFHWGFKNARGSEHLLQGKSFAMEAHLVCYNKRYKSFSDAVGSPHGLAVLGFWVDISSASNAGMTFLEQLGDFSKVLPDIVNYNKSVEINAFDLAELLTVIDPKNYFRYEGSLTTPPCTPNVIWTVFRDSALITEEQLALFRALRYSSQETATQMGDNFRTVLQLNPTKAPIPRVVYKTWSGSGTHSVSILLLLLSSGIGTYTQF</sequence>
<feature type="domain" description="Alpha-carbonic anhydrase" evidence="9">
    <location>
        <begin position="24"/>
        <end position="299"/>
    </location>
</feature>
<dbReference type="InterPro" id="IPR036398">
    <property type="entry name" value="CA_dom_sf"/>
</dbReference>
<evidence type="ECO:0000256" key="5">
    <source>
        <dbReference type="ARBA" id="ARBA00022833"/>
    </source>
</evidence>
<evidence type="ECO:0000256" key="7">
    <source>
        <dbReference type="ARBA" id="ARBA00048348"/>
    </source>
</evidence>
<evidence type="ECO:0000256" key="3">
    <source>
        <dbReference type="ARBA" id="ARBA00012925"/>
    </source>
</evidence>
<comment type="function">
    <text evidence="1 8">Reversible hydration of carbon dioxide.</text>
</comment>
<keyword evidence="5 8" id="KW-0862">Zinc</keyword>
<keyword evidence="8" id="KW-0732">Signal</keyword>
<organism evidence="10 11">
    <name type="scientific">Paragonimus skrjabini miyazakii</name>
    <dbReference type="NCBI Taxonomy" id="59628"/>
    <lineage>
        <taxon>Eukaryota</taxon>
        <taxon>Metazoa</taxon>
        <taxon>Spiralia</taxon>
        <taxon>Lophotrochozoa</taxon>
        <taxon>Platyhelminthes</taxon>
        <taxon>Trematoda</taxon>
        <taxon>Digenea</taxon>
        <taxon>Plagiorchiida</taxon>
        <taxon>Troglotremata</taxon>
        <taxon>Troglotrematidae</taxon>
        <taxon>Paragonimus</taxon>
    </lineage>
</organism>
<dbReference type="InterPro" id="IPR023561">
    <property type="entry name" value="Carbonic_anhydrase_a-class"/>
</dbReference>
<name>A0A8S9Z5Z2_9TREM</name>
<comment type="catalytic activity">
    <reaction evidence="7 8">
        <text>hydrogencarbonate + H(+) = CO2 + H2O</text>
        <dbReference type="Rhea" id="RHEA:10748"/>
        <dbReference type="ChEBI" id="CHEBI:15377"/>
        <dbReference type="ChEBI" id="CHEBI:15378"/>
        <dbReference type="ChEBI" id="CHEBI:16526"/>
        <dbReference type="ChEBI" id="CHEBI:17544"/>
        <dbReference type="EC" id="4.2.1.1"/>
    </reaction>
</comment>
<evidence type="ECO:0000256" key="2">
    <source>
        <dbReference type="ARBA" id="ARBA00010718"/>
    </source>
</evidence>
<dbReference type="Proteomes" id="UP000822476">
    <property type="component" value="Unassembled WGS sequence"/>
</dbReference>
<dbReference type="GO" id="GO:0005886">
    <property type="term" value="C:plasma membrane"/>
    <property type="evidence" value="ECO:0007669"/>
    <property type="project" value="TreeGrafter"/>
</dbReference>
<dbReference type="OrthoDB" id="429145at2759"/>
<accession>A0A8S9Z5Z2</accession>
<dbReference type="PROSITE" id="PS00162">
    <property type="entry name" value="ALPHA_CA_1"/>
    <property type="match status" value="1"/>
</dbReference>
<keyword evidence="11" id="KW-1185">Reference proteome</keyword>
<feature type="chain" id="PRO_5035965817" description="Carbonic anhydrase" evidence="8">
    <location>
        <begin position="23"/>
        <end position="324"/>
    </location>
</feature>
<dbReference type="SUPFAM" id="SSF51069">
    <property type="entry name" value="Carbonic anhydrase"/>
    <property type="match status" value="1"/>
</dbReference>